<proteinExistence type="predicted"/>
<feature type="non-terminal residue" evidence="1">
    <location>
        <position position="58"/>
    </location>
</feature>
<accession>A0A6J5MLK4</accession>
<gene>
    <name evidence="1" type="ORF">UFOVP475_69</name>
</gene>
<reference evidence="1" key="1">
    <citation type="submission" date="2020-04" db="EMBL/GenBank/DDBJ databases">
        <authorList>
            <person name="Chiriac C."/>
            <person name="Salcher M."/>
            <person name="Ghai R."/>
            <person name="Kavagutti S V."/>
        </authorList>
    </citation>
    <scope>NUCLEOTIDE SEQUENCE</scope>
</reference>
<dbReference type="EMBL" id="LR796460">
    <property type="protein sequence ID" value="CAB4145940.1"/>
    <property type="molecule type" value="Genomic_DNA"/>
</dbReference>
<evidence type="ECO:0000313" key="1">
    <source>
        <dbReference type="EMBL" id="CAB4145940.1"/>
    </source>
</evidence>
<organism evidence="1">
    <name type="scientific">uncultured Caudovirales phage</name>
    <dbReference type="NCBI Taxonomy" id="2100421"/>
    <lineage>
        <taxon>Viruses</taxon>
        <taxon>Duplodnaviria</taxon>
        <taxon>Heunggongvirae</taxon>
        <taxon>Uroviricota</taxon>
        <taxon>Caudoviricetes</taxon>
        <taxon>Peduoviridae</taxon>
        <taxon>Maltschvirus</taxon>
        <taxon>Maltschvirus maltsch</taxon>
    </lineage>
</organism>
<sequence length="58" mass="6394">MSAFYNEIDPYAAQWLRNLIAAGHIAPGVVDDRSIVDIRPDELAGFTQCHFFAGIGGW</sequence>
<protein>
    <recommendedName>
        <fullName evidence="2">DNA cytosine methyltransferase</fullName>
    </recommendedName>
</protein>
<name>A0A6J5MLK4_9CAUD</name>
<evidence type="ECO:0008006" key="2">
    <source>
        <dbReference type="Google" id="ProtNLM"/>
    </source>
</evidence>